<evidence type="ECO:0000256" key="21">
    <source>
        <dbReference type="ARBA" id="ARBA00047695"/>
    </source>
</evidence>
<feature type="active site" description="Proton donor" evidence="27">
    <location>
        <position position="671"/>
    </location>
</feature>
<keyword evidence="33" id="KW-1185">Reference proteome</keyword>
<evidence type="ECO:0000256" key="30">
    <source>
        <dbReference type="SAM" id="Phobius"/>
    </source>
</evidence>
<evidence type="ECO:0000256" key="2">
    <source>
        <dbReference type="ARBA" id="ARBA00004155"/>
    </source>
</evidence>
<evidence type="ECO:0000256" key="1">
    <source>
        <dbReference type="ARBA" id="ARBA00004107"/>
    </source>
</evidence>
<evidence type="ECO:0000256" key="14">
    <source>
        <dbReference type="ARBA" id="ARBA00023065"/>
    </source>
</evidence>
<dbReference type="GO" id="GO:2000134">
    <property type="term" value="P:negative regulation of G1/S transition of mitotic cell cycle"/>
    <property type="evidence" value="ECO:0007669"/>
    <property type="project" value="UniProtKB-ARBA"/>
</dbReference>
<comment type="subcellular location">
    <subcellularLocation>
        <location evidence="1">Late endosome membrane</location>
        <topology evidence="1">Multi-pass membrane protein</topology>
    </subcellularLocation>
    <subcellularLocation>
        <location evidence="2">Lysosome membrane</location>
        <topology evidence="2">Multi-pass membrane protein</topology>
    </subcellularLocation>
</comment>
<feature type="transmembrane region" description="Helical" evidence="30">
    <location>
        <begin position="277"/>
        <end position="295"/>
    </location>
</feature>
<evidence type="ECO:0000256" key="27">
    <source>
        <dbReference type="PIRSR" id="PIRSR640078-1"/>
    </source>
</evidence>
<dbReference type="InterPro" id="IPR011948">
    <property type="entry name" value="Dullard_phosphatase"/>
</dbReference>
<keyword evidence="7" id="KW-0410">Iron transport</keyword>
<accession>A0AA41MZ06</accession>
<feature type="site" description="Transition state stabilizer" evidence="28">
    <location>
        <position position="763"/>
    </location>
</feature>
<dbReference type="NCBIfam" id="NF037982">
    <property type="entry name" value="Nramp_1"/>
    <property type="match status" value="1"/>
</dbReference>
<comment type="function">
    <text evidence="20">Macrophage-specific antiporter that fluxes metal ions in either direction against a proton gradient. Localized to late endosomal lysosomal membranes, delivers bivalent cations from the cytosol into these acidic compartments where they may directly affect antimicrobial activity. Involved in iron metabolism and host natural resistance to infection with intracellular parasites. Pathogen resistance involves sequestration of Fe(2+) and Mn(2+), cofactors of both prokaryotic and eukaryotic catalases and superoxide dismutases, not only to protect the macrophage against its own generation of reactive oxygen species, but to deny the cations to the pathogen for synthesis of its protective enzymes.</text>
</comment>
<keyword evidence="15 30" id="KW-0472">Membrane</keyword>
<gene>
    <name evidence="32" type="ORF">SUZIE_158965</name>
</gene>
<feature type="transmembrane region" description="Helical" evidence="30">
    <location>
        <begin position="499"/>
        <end position="519"/>
    </location>
</feature>
<keyword evidence="12 30" id="KW-1133">Transmembrane helix</keyword>
<evidence type="ECO:0000256" key="24">
    <source>
        <dbReference type="ARBA" id="ARBA00048522"/>
    </source>
</evidence>
<dbReference type="PANTHER" id="PTHR11706:SF52">
    <property type="entry name" value="NATURAL RESISTANCE-ASSOCIATED MACROPHAGE PROTEIN 1"/>
    <property type="match status" value="1"/>
</dbReference>
<dbReference type="NCBIfam" id="TIGR02251">
    <property type="entry name" value="HIF-SF_euk"/>
    <property type="match status" value="1"/>
</dbReference>
<comment type="subunit">
    <text evidence="26">Monomer. Interacts with REST.</text>
</comment>
<dbReference type="SMART" id="SM00577">
    <property type="entry name" value="CPDc"/>
    <property type="match status" value="1"/>
</dbReference>
<feature type="transmembrane region" description="Helical" evidence="30">
    <location>
        <begin position="204"/>
        <end position="223"/>
    </location>
</feature>
<dbReference type="NCBIfam" id="TIGR01197">
    <property type="entry name" value="nramp"/>
    <property type="match status" value="1"/>
</dbReference>
<comment type="caution">
    <text evidence="32">The sequence shown here is derived from an EMBL/GenBank/DDBJ whole genome shotgun (WGS) entry which is preliminary data.</text>
</comment>
<dbReference type="SUPFAM" id="SSF56784">
    <property type="entry name" value="HAD-like"/>
    <property type="match status" value="1"/>
</dbReference>
<keyword evidence="14" id="KW-0406">Ion transport</keyword>
<feature type="transmembrane region" description="Helical" evidence="30">
    <location>
        <begin position="235"/>
        <end position="257"/>
    </location>
</feature>
<dbReference type="GO" id="GO:0015086">
    <property type="term" value="F:cadmium ion transmembrane transporter activity"/>
    <property type="evidence" value="ECO:0007669"/>
    <property type="project" value="TreeGrafter"/>
</dbReference>
<keyword evidence="13" id="KW-0408">Iron</keyword>
<protein>
    <recommendedName>
        <fullName evidence="5">Natural resistance-associated macrophage protein 1</fullName>
        <ecNumber evidence="4">3.1.3.16</ecNumber>
    </recommendedName>
    <alternativeName>
        <fullName evidence="18">Solute carrier family 11 member 1</fullName>
    </alternativeName>
</protein>
<evidence type="ECO:0000256" key="10">
    <source>
        <dbReference type="ARBA" id="ARBA00022801"/>
    </source>
</evidence>
<evidence type="ECO:0000256" key="6">
    <source>
        <dbReference type="ARBA" id="ARBA00022448"/>
    </source>
</evidence>
<dbReference type="SFLD" id="SFLDS00003">
    <property type="entry name" value="Haloacid_Dehalogenase"/>
    <property type="match status" value="1"/>
</dbReference>
<dbReference type="Gene3D" id="3.40.50.1000">
    <property type="entry name" value="HAD superfamily/HAD-like"/>
    <property type="match status" value="1"/>
</dbReference>
<evidence type="ECO:0000256" key="4">
    <source>
        <dbReference type="ARBA" id="ARBA00013081"/>
    </source>
</evidence>
<keyword evidence="8 30" id="KW-0812">Transmembrane</keyword>
<comment type="catalytic activity">
    <reaction evidence="19">
        <text>Fe(2+)(in) + H(+)(out) = Fe(2+)(out) + H(+)(in)</text>
        <dbReference type="Rhea" id="RHEA:29439"/>
        <dbReference type="ChEBI" id="CHEBI:15378"/>
        <dbReference type="ChEBI" id="CHEBI:29033"/>
    </reaction>
</comment>
<evidence type="ECO:0000259" key="31">
    <source>
        <dbReference type="PROSITE" id="PS50969"/>
    </source>
</evidence>
<evidence type="ECO:0000256" key="5">
    <source>
        <dbReference type="ARBA" id="ARBA00015099"/>
    </source>
</evidence>
<comment type="similarity">
    <text evidence="3">Belongs to the NRAMP family.</text>
</comment>
<keyword evidence="16" id="KW-0325">Glycoprotein</keyword>
<dbReference type="InterPro" id="IPR040078">
    <property type="entry name" value="RNA_Pol_CTD_Phosphatase"/>
</dbReference>
<dbReference type="HAMAP" id="MF_00221">
    <property type="entry name" value="NRAMP"/>
    <property type="match status" value="1"/>
</dbReference>
<evidence type="ECO:0000256" key="23">
    <source>
        <dbReference type="ARBA" id="ARBA00048336"/>
    </source>
</evidence>
<proteinExistence type="inferred from homology"/>
<evidence type="ECO:0000256" key="29">
    <source>
        <dbReference type="SAM" id="MobiDB-lite"/>
    </source>
</evidence>
<dbReference type="CDD" id="cd07521">
    <property type="entry name" value="HAD_FCP1-like"/>
    <property type="match status" value="1"/>
</dbReference>
<dbReference type="InterPro" id="IPR023214">
    <property type="entry name" value="HAD_sf"/>
</dbReference>
<dbReference type="EC" id="3.1.3.16" evidence="4"/>
<evidence type="ECO:0000256" key="12">
    <source>
        <dbReference type="ARBA" id="ARBA00022989"/>
    </source>
</evidence>
<evidence type="ECO:0000256" key="7">
    <source>
        <dbReference type="ARBA" id="ARBA00022496"/>
    </source>
</evidence>
<dbReference type="Pfam" id="PF01566">
    <property type="entry name" value="Nramp"/>
    <property type="match status" value="1"/>
</dbReference>
<evidence type="ECO:0000256" key="9">
    <source>
        <dbReference type="ARBA" id="ARBA00022753"/>
    </source>
</evidence>
<dbReference type="PANTHER" id="PTHR11706">
    <property type="entry name" value="SOLUTE CARRIER PROTEIN FAMILY 11 MEMBER"/>
    <property type="match status" value="1"/>
</dbReference>
<dbReference type="FunFam" id="3.40.50.1000:FF:000013">
    <property type="entry name" value="Carboxy-terminal domain RNA polymerase II polypeptide A small"/>
    <property type="match status" value="1"/>
</dbReference>
<dbReference type="Pfam" id="PF03031">
    <property type="entry name" value="NIF"/>
    <property type="match status" value="1"/>
</dbReference>
<reference evidence="32" key="1">
    <citation type="submission" date="2020-03" db="EMBL/GenBank/DDBJ databases">
        <title>Studies in the Genomics of Life Span.</title>
        <authorList>
            <person name="Glass D."/>
        </authorList>
    </citation>
    <scope>NUCLEOTIDE SEQUENCE</scope>
    <source>
        <strain evidence="32">SUZIE</strain>
        <tissue evidence="32">Muscle</tissue>
    </source>
</reference>
<evidence type="ECO:0000313" key="33">
    <source>
        <dbReference type="Proteomes" id="UP001166674"/>
    </source>
</evidence>
<dbReference type="AlphaFoldDB" id="A0AA41MZ06"/>
<evidence type="ECO:0000313" key="32">
    <source>
        <dbReference type="EMBL" id="MBZ3880643.1"/>
    </source>
</evidence>
<evidence type="ECO:0000256" key="19">
    <source>
        <dbReference type="ARBA" id="ARBA00035584"/>
    </source>
</evidence>
<feature type="active site" description="4-aspartylphosphate intermediate" evidence="27">
    <location>
        <position position="669"/>
    </location>
</feature>
<comment type="catalytic activity">
    <reaction evidence="23">
        <text>O-phospho-L-threonyl-[protein] + H2O = L-threonyl-[protein] + phosphate</text>
        <dbReference type="Rhea" id="RHEA:47004"/>
        <dbReference type="Rhea" id="RHEA-COMP:11060"/>
        <dbReference type="Rhea" id="RHEA-COMP:11605"/>
        <dbReference type="ChEBI" id="CHEBI:15377"/>
        <dbReference type="ChEBI" id="CHEBI:30013"/>
        <dbReference type="ChEBI" id="CHEBI:43474"/>
        <dbReference type="ChEBI" id="CHEBI:61977"/>
        <dbReference type="EC" id="3.1.3.16"/>
    </reaction>
</comment>
<feature type="site" description="Transition state stabilizer" evidence="28">
    <location>
        <position position="725"/>
    </location>
</feature>
<feature type="compositionally biased region" description="Low complexity" evidence="29">
    <location>
        <begin position="39"/>
        <end position="50"/>
    </location>
</feature>
<feature type="compositionally biased region" description="Pro residues" evidence="29">
    <location>
        <begin position="51"/>
        <end position="60"/>
    </location>
</feature>
<dbReference type="GO" id="GO:0030670">
    <property type="term" value="C:phagocytic vesicle membrane"/>
    <property type="evidence" value="ECO:0007669"/>
    <property type="project" value="TreeGrafter"/>
</dbReference>
<evidence type="ECO:0000256" key="26">
    <source>
        <dbReference type="ARBA" id="ARBA00062169"/>
    </source>
</evidence>
<name>A0AA41MZ06_SCICA</name>
<sequence length="834" mass="91575">MEGFLEEATPGQGAQKKLVKSLGAGVWPAVPEGDGSPQRLSRPSYGSISSPPGPRPPQAPPRETYLSEKIPIPDAQPDLLLCFHTQGTFSFRKLWAFTGPGFLMSIAFLDPGNIESDLQAGAVAGFKLLWVLLWATMLGLLCQRLAARLGVVTGKDLGEVCHLYYPKVPRTLLWLTIELAIVGSDMQEVIGTAIAFNLLSAGRIPLWGGVLITIVDTFFFLFLDNYGLRKLEAFFGFLITIMALTFGYEYVVARPAQGALLRGLFLPSCPGCGQPELLQAVGIVGAIIMPHNIYLHSALVKSREVDRGRRMDIREANLYFLVEATIALSVSFIINLFVMAVFGQAFYQQTNQDTYNVCANSSLRDYASIFPRNNDTVSVDIYQGGVILGCLFGPAALYIWAVGLLAAGQSSTMTGTYAGQFVMEGFLRLRWSRFARVLLTRSCAILPTVLVAVFRDLRDLSGLNDLLNVLQSLLLPFAVLPILTFTSMPAVMQEFANGLLSKAVTSCIMALVSAINLYFVTSRPLTWETVAISSWGASEDLEQTLAEDFRGPEHKGVSLDEGGVASPPKSGVRTWTRTLAFTTQCARVPNLCLPASGDQKSAASQKPRGRGILHSLFCCVCRDDGEALPAHSGAPLLVEENGAIPKTPVQYLLPEAKAQDSDKICVVIDLDETLVHSSFKPVNNADFIIPVEIDGVVHQVYVLKRPHVDEFLQRMGELFECVLFTASLAKYADPVADLLDKWGAFRARLFRESCVFHRGNYVKDLSRLGRDLRRVLILDNSPASYVFHPDNAVPVASWFDNMSDTELHDLLPFFEQLSRVDDVYSVLRQPRPGS</sequence>
<comment type="function">
    <text evidence="25">Preferentially catalyzes the dephosphorylation of 'Ser-5' within the tandem 7 residue repeats in the C-terminal domain (CTD) of the largest RNA polymerase II subunit POLR2A. Negatively regulates RNA polymerase II transcription, possibly by controlling the transition from initiation/capping to processive transcript elongation. Recruited by REST to neuronal genes that contain RE-1 elements, leading to neuronal gene silencing in non-neuronal cells.</text>
</comment>
<evidence type="ECO:0000256" key="22">
    <source>
        <dbReference type="ARBA" id="ARBA00047761"/>
    </source>
</evidence>
<dbReference type="GO" id="GO:0005886">
    <property type="term" value="C:plasma membrane"/>
    <property type="evidence" value="ECO:0007669"/>
    <property type="project" value="TreeGrafter"/>
</dbReference>
<feature type="region of interest" description="Disordered" evidence="29">
    <location>
        <begin position="28"/>
        <end position="64"/>
    </location>
</feature>
<dbReference type="InterPro" id="IPR004274">
    <property type="entry name" value="FCP1_dom"/>
</dbReference>
<evidence type="ECO:0000256" key="3">
    <source>
        <dbReference type="ARBA" id="ARBA00006670"/>
    </source>
</evidence>
<evidence type="ECO:0000256" key="28">
    <source>
        <dbReference type="PIRSR" id="PIRSR640078-3"/>
    </source>
</evidence>
<evidence type="ECO:0000256" key="8">
    <source>
        <dbReference type="ARBA" id="ARBA00022692"/>
    </source>
</evidence>
<keyword evidence="11" id="KW-0904">Protein phosphatase</keyword>
<feature type="transmembrane region" description="Helical" evidence="30">
    <location>
        <begin position="316"/>
        <end position="342"/>
    </location>
</feature>
<evidence type="ECO:0000256" key="25">
    <source>
        <dbReference type="ARBA" id="ARBA00057890"/>
    </source>
</evidence>
<keyword evidence="17" id="KW-0458">Lysosome</keyword>
<keyword evidence="9" id="KW-0967">Endosome</keyword>
<dbReference type="GO" id="GO:0005381">
    <property type="term" value="F:iron ion transmembrane transporter activity"/>
    <property type="evidence" value="ECO:0007669"/>
    <property type="project" value="TreeGrafter"/>
</dbReference>
<comment type="catalytic activity">
    <reaction evidence="24">
        <text>Mn(2+)(in) + H(+)(out) = Mn(2+)(out) + H(+)(in)</text>
        <dbReference type="Rhea" id="RHEA:73063"/>
        <dbReference type="ChEBI" id="CHEBI:15378"/>
        <dbReference type="ChEBI" id="CHEBI:29035"/>
    </reaction>
</comment>
<dbReference type="PROSITE" id="PS50969">
    <property type="entry name" value="FCP1"/>
    <property type="match status" value="1"/>
</dbReference>
<feature type="transmembrane region" description="Helical" evidence="30">
    <location>
        <begin position="434"/>
        <end position="454"/>
    </location>
</feature>
<evidence type="ECO:0000256" key="16">
    <source>
        <dbReference type="ARBA" id="ARBA00023180"/>
    </source>
</evidence>
<keyword evidence="10" id="KW-0378">Hydrolase</keyword>
<feature type="transmembrane region" description="Helical" evidence="30">
    <location>
        <begin position="474"/>
        <end position="492"/>
    </location>
</feature>
<evidence type="ECO:0000256" key="18">
    <source>
        <dbReference type="ARBA" id="ARBA00032337"/>
    </source>
</evidence>
<organism evidence="32 33">
    <name type="scientific">Sciurus carolinensis</name>
    <name type="common">Eastern gray squirrel</name>
    <dbReference type="NCBI Taxonomy" id="30640"/>
    <lineage>
        <taxon>Eukaryota</taxon>
        <taxon>Metazoa</taxon>
        <taxon>Chordata</taxon>
        <taxon>Craniata</taxon>
        <taxon>Vertebrata</taxon>
        <taxon>Euteleostomi</taxon>
        <taxon>Mammalia</taxon>
        <taxon>Eutheria</taxon>
        <taxon>Euarchontoglires</taxon>
        <taxon>Glires</taxon>
        <taxon>Rodentia</taxon>
        <taxon>Sciuromorpha</taxon>
        <taxon>Sciuridae</taxon>
        <taxon>Sciurinae</taxon>
        <taxon>Sciurini</taxon>
        <taxon>Sciurus</taxon>
    </lineage>
</organism>
<feature type="transmembrane region" description="Helical" evidence="30">
    <location>
        <begin position="381"/>
        <end position="407"/>
    </location>
</feature>
<evidence type="ECO:0000256" key="11">
    <source>
        <dbReference type="ARBA" id="ARBA00022912"/>
    </source>
</evidence>
<comment type="catalytic activity">
    <reaction evidence="21">
        <text>Zn(2+)(in) + H(+)(out) = Zn(2+)(out) + H(+)(in)</text>
        <dbReference type="Rhea" id="RHEA:28839"/>
        <dbReference type="ChEBI" id="CHEBI:15378"/>
        <dbReference type="ChEBI" id="CHEBI:29105"/>
    </reaction>
</comment>
<evidence type="ECO:0000256" key="20">
    <source>
        <dbReference type="ARBA" id="ARBA00035618"/>
    </source>
</evidence>
<comment type="catalytic activity">
    <reaction evidence="22">
        <text>O-phospho-L-seryl-[protein] + H2O = L-seryl-[protein] + phosphate</text>
        <dbReference type="Rhea" id="RHEA:20629"/>
        <dbReference type="Rhea" id="RHEA-COMP:9863"/>
        <dbReference type="Rhea" id="RHEA-COMP:11604"/>
        <dbReference type="ChEBI" id="CHEBI:15377"/>
        <dbReference type="ChEBI" id="CHEBI:29999"/>
        <dbReference type="ChEBI" id="CHEBI:43474"/>
        <dbReference type="ChEBI" id="CHEBI:83421"/>
        <dbReference type="EC" id="3.1.3.16"/>
    </reaction>
</comment>
<dbReference type="PRINTS" id="PR00447">
    <property type="entry name" value="NATRESASSCMP"/>
</dbReference>
<evidence type="ECO:0000256" key="17">
    <source>
        <dbReference type="ARBA" id="ARBA00023228"/>
    </source>
</evidence>
<evidence type="ECO:0000256" key="13">
    <source>
        <dbReference type="ARBA" id="ARBA00023004"/>
    </source>
</evidence>
<dbReference type="GO" id="GO:0031902">
    <property type="term" value="C:late endosome membrane"/>
    <property type="evidence" value="ECO:0007669"/>
    <property type="project" value="UniProtKB-SubCell"/>
</dbReference>
<dbReference type="GO" id="GO:0008420">
    <property type="term" value="F:RNA polymerase II CTD heptapeptide repeat phosphatase activity"/>
    <property type="evidence" value="ECO:0007669"/>
    <property type="project" value="InterPro"/>
</dbReference>
<dbReference type="InterPro" id="IPR036412">
    <property type="entry name" value="HAD-like_sf"/>
</dbReference>
<dbReference type="SFLD" id="SFLDG01124">
    <property type="entry name" value="C0.1:_RNA_Pol_CTD_Phosphatase"/>
    <property type="match status" value="1"/>
</dbReference>
<dbReference type="InterPro" id="IPR001046">
    <property type="entry name" value="NRAMP_fam"/>
</dbReference>
<dbReference type="GO" id="GO:0005765">
    <property type="term" value="C:lysosomal membrane"/>
    <property type="evidence" value="ECO:0007669"/>
    <property type="project" value="UniProtKB-SubCell"/>
</dbReference>
<dbReference type="EMBL" id="JAATJV010373626">
    <property type="protein sequence ID" value="MBZ3880643.1"/>
    <property type="molecule type" value="Genomic_DNA"/>
</dbReference>
<dbReference type="GO" id="GO:0005384">
    <property type="term" value="F:manganese ion transmembrane transporter activity"/>
    <property type="evidence" value="ECO:0007669"/>
    <property type="project" value="TreeGrafter"/>
</dbReference>
<evidence type="ECO:0000256" key="15">
    <source>
        <dbReference type="ARBA" id="ARBA00023136"/>
    </source>
</evidence>
<keyword evidence="6" id="KW-0813">Transport</keyword>
<feature type="domain" description="FCP1 homology" evidence="31">
    <location>
        <begin position="659"/>
        <end position="817"/>
    </location>
</feature>
<dbReference type="Proteomes" id="UP001166674">
    <property type="component" value="Unassembled WGS sequence"/>
</dbReference>
<dbReference type="GO" id="GO:0051139">
    <property type="term" value="F:metal cation:proton antiporter activity"/>
    <property type="evidence" value="ECO:0007669"/>
    <property type="project" value="TreeGrafter"/>
</dbReference>